<evidence type="ECO:0000256" key="2">
    <source>
        <dbReference type="ARBA" id="ARBA00023043"/>
    </source>
</evidence>
<dbReference type="Pfam" id="PF00536">
    <property type="entry name" value="SAM_1"/>
    <property type="match status" value="1"/>
</dbReference>
<feature type="compositionally biased region" description="Pro residues" evidence="4">
    <location>
        <begin position="634"/>
        <end position="646"/>
    </location>
</feature>
<dbReference type="SMART" id="SM00248">
    <property type="entry name" value="ANK"/>
    <property type="match status" value="6"/>
</dbReference>
<dbReference type="InterPro" id="IPR001660">
    <property type="entry name" value="SAM"/>
</dbReference>
<feature type="domain" description="SAM" evidence="5">
    <location>
        <begin position="870"/>
        <end position="912"/>
    </location>
</feature>
<keyword evidence="7" id="KW-1185">Reference proteome</keyword>
<protein>
    <submittedName>
        <fullName evidence="6">Caskin-2</fullName>
    </submittedName>
</protein>
<dbReference type="PROSITE" id="PS50297">
    <property type="entry name" value="ANK_REP_REGION"/>
    <property type="match status" value="4"/>
</dbReference>
<dbReference type="InterPro" id="IPR002110">
    <property type="entry name" value="Ankyrin_rpt"/>
</dbReference>
<name>A0AAV7KBJ8_9METZ</name>
<evidence type="ECO:0000256" key="3">
    <source>
        <dbReference type="PROSITE-ProRule" id="PRU00023"/>
    </source>
</evidence>
<dbReference type="PROSITE" id="PS50088">
    <property type="entry name" value="ANK_REPEAT"/>
    <property type="match status" value="5"/>
</dbReference>
<feature type="region of interest" description="Disordered" evidence="4">
    <location>
        <begin position="939"/>
        <end position="1184"/>
    </location>
</feature>
<proteinExistence type="predicted"/>
<evidence type="ECO:0000259" key="5">
    <source>
        <dbReference type="PROSITE" id="PS50105"/>
    </source>
</evidence>
<evidence type="ECO:0000256" key="4">
    <source>
        <dbReference type="SAM" id="MobiDB-lite"/>
    </source>
</evidence>
<feature type="region of interest" description="Disordered" evidence="4">
    <location>
        <begin position="626"/>
        <end position="720"/>
    </location>
</feature>
<dbReference type="InterPro" id="IPR013761">
    <property type="entry name" value="SAM/pointed_sf"/>
</dbReference>
<comment type="caution">
    <text evidence="6">The sequence shown here is derived from an EMBL/GenBank/DDBJ whole genome shotgun (WGS) entry which is preliminary data.</text>
</comment>
<feature type="repeat" description="ANK" evidence="3">
    <location>
        <begin position="44"/>
        <end position="76"/>
    </location>
</feature>
<feature type="repeat" description="ANK" evidence="3">
    <location>
        <begin position="77"/>
        <end position="109"/>
    </location>
</feature>
<dbReference type="InterPro" id="IPR033635">
    <property type="entry name" value="ANKS1/Caskin"/>
</dbReference>
<evidence type="ECO:0000313" key="6">
    <source>
        <dbReference type="EMBL" id="KAI6658622.1"/>
    </source>
</evidence>
<sequence length="1208" mass="132509">MGRDTELITLIKSGTPEGVRKFLAKLRKSGPAKKLSTINYQNEEGLSAVHLCSMQNQLDLLNDLLELKASVDLKDNRGLTPLHYAAFRGNLEAAHALLEFNASPCSVANSKETPLHVAAQYGHSSVMSVLIDFQANPLIYNESKQTPLDVACFMGHTKAVRVLLDTGCFPCRYAPGQSLIQSPIHMCAKQGHTEILKMLIECGYSVDEMGPNGTPLHEAALYGRVDVVKLLVQLRCNQNLKNSQSQTAMDLVHKFTNPRAYTSRQILQALSQARPVAIPRPPSTSQSSTTLNYPPIPSPSPDNTHIPDTESLDTPVRGINLNGMQTEPEPELIMSPLPKYNEYQGAVDTSNFASMIAQAATVRKSTLTSSRKVSNNHQHCPSDPVERLAYFKSTKRESFSNSSTDTSFSTISNSGFSTGVSTPDRYQSPSPANLQTTYPTQYSRSTYHPDYPSNDAYDVPDDIPIPHPVSMATNLSHDLYDTPSPNVQAVETYPDTDTAYQGERGPPGYRPDRQKSGDVVKSKPESSVVLKKLSSLPAGFHDVTTPNNMPVYDNQTLLQEVESESHHRAPAFQPVTMETAPPRPMNKPKVAPKSLVPPAVVSGDKEHLSELQKKLVMRKIASETGIGTRSVGSQPPPPPTTAPPPITSLIPPKKPPRDTQPSYKPTVPLTEERSPSPEGDSEFLEALRAKKGSLKRSNTVQPWSPPPVDEETPFRTPNPPKPLSGIMDSLARDPSPDLPNNIPTYQQRSSTVAVMNTRVSDVGIGSNTSPEGINDVSRVQKGPMRSGTLVSKISSIESWPLDKFLSALKLSDYLTVLTDAGYSESADFVGISADEVSEAGVSKAGHKKKLLTSLQSLSAKHTGYQHIPTSIETWLSQWNLLSYQSTLIESGYDDLEFIADMTVEELMELGINKKPIVKRFSLALSHLHECIQSHRSMVLSGSAHNSPQKPILTPQQPSKLKECDSNHKPSPHNSNHYNNTNNNTDNVHHNTPPADSKYIPPEINSPPPRPPEDSLTPTREVLPPTPTTPKQQLRKNVPVVAKKPGIPPPVSKKPPVERRNSKPSHDSLPDYPSPQRVPDPQEFPSPLKLDTDFPPPPPAVRDSFFSDFQEDLPPPPMDMSDPLDSLPPPPPHTHLQFPSKDDKQRRLSGLADLDDILSSMSSDDVTSPSHLPSPPHQQKPTQSHEVLNDIDQMLANLNLEIDNLMTDS</sequence>
<feature type="compositionally biased region" description="Low complexity" evidence="4">
    <location>
        <begin position="1156"/>
        <end position="1170"/>
    </location>
</feature>
<feature type="region of interest" description="Disordered" evidence="4">
    <location>
        <begin position="497"/>
        <end position="524"/>
    </location>
</feature>
<dbReference type="PROSITE" id="PS50105">
    <property type="entry name" value="SAM_DOMAIN"/>
    <property type="match status" value="2"/>
</dbReference>
<accession>A0AAV7KBJ8</accession>
<dbReference type="SUPFAM" id="SSF47769">
    <property type="entry name" value="SAM/Pointed domain"/>
    <property type="match status" value="2"/>
</dbReference>
<feature type="compositionally biased region" description="Pro residues" evidence="4">
    <location>
        <begin position="1071"/>
        <end position="1083"/>
    </location>
</feature>
<dbReference type="EMBL" id="JAKMXF010000088">
    <property type="protein sequence ID" value="KAI6658622.1"/>
    <property type="molecule type" value="Genomic_DNA"/>
</dbReference>
<dbReference type="Gene3D" id="1.25.40.20">
    <property type="entry name" value="Ankyrin repeat-containing domain"/>
    <property type="match status" value="2"/>
</dbReference>
<reference evidence="6 7" key="1">
    <citation type="journal article" date="2023" name="BMC Biol.">
        <title>The compact genome of the sponge Oopsacas minuta (Hexactinellida) is lacking key metazoan core genes.</title>
        <authorList>
            <person name="Santini S."/>
            <person name="Schenkelaars Q."/>
            <person name="Jourda C."/>
            <person name="Duchesne M."/>
            <person name="Belahbib H."/>
            <person name="Rocher C."/>
            <person name="Selva M."/>
            <person name="Riesgo A."/>
            <person name="Vervoort M."/>
            <person name="Leys S.P."/>
            <person name="Kodjabachian L."/>
            <person name="Le Bivic A."/>
            <person name="Borchiellini C."/>
            <person name="Claverie J.M."/>
            <person name="Renard E."/>
        </authorList>
    </citation>
    <scope>NUCLEOTIDE SEQUENCE [LARGE SCALE GENOMIC DNA]</scope>
    <source>
        <strain evidence="6">SPO-2</strain>
    </source>
</reference>
<dbReference type="Pfam" id="PF07647">
    <property type="entry name" value="SAM_2"/>
    <property type="match status" value="1"/>
</dbReference>
<dbReference type="InterPro" id="IPR036770">
    <property type="entry name" value="Ankyrin_rpt-contain_sf"/>
</dbReference>
<dbReference type="Gene3D" id="1.10.150.50">
    <property type="entry name" value="Transcription Factor, Ets-1"/>
    <property type="match status" value="2"/>
</dbReference>
<evidence type="ECO:0000256" key="1">
    <source>
        <dbReference type="ARBA" id="ARBA00022737"/>
    </source>
</evidence>
<dbReference type="SMART" id="SM00454">
    <property type="entry name" value="SAM"/>
    <property type="match status" value="2"/>
</dbReference>
<feature type="repeat" description="ANK" evidence="3">
    <location>
        <begin position="211"/>
        <end position="243"/>
    </location>
</feature>
<dbReference type="AlphaFoldDB" id="A0AAV7KBJ8"/>
<feature type="region of interest" description="Disordered" evidence="4">
    <location>
        <begin position="396"/>
        <end position="454"/>
    </location>
</feature>
<feature type="region of interest" description="Disordered" evidence="4">
    <location>
        <begin position="576"/>
        <end position="605"/>
    </location>
</feature>
<feature type="compositionally biased region" description="Basic and acidic residues" evidence="4">
    <location>
        <begin position="510"/>
        <end position="524"/>
    </location>
</feature>
<keyword evidence="2 3" id="KW-0040">ANK repeat</keyword>
<dbReference type="Proteomes" id="UP001165289">
    <property type="component" value="Unassembled WGS sequence"/>
</dbReference>
<feature type="domain" description="SAM" evidence="5">
    <location>
        <begin position="801"/>
        <end position="860"/>
    </location>
</feature>
<evidence type="ECO:0000313" key="7">
    <source>
        <dbReference type="Proteomes" id="UP001165289"/>
    </source>
</evidence>
<organism evidence="6 7">
    <name type="scientific">Oopsacas minuta</name>
    <dbReference type="NCBI Taxonomy" id="111878"/>
    <lineage>
        <taxon>Eukaryota</taxon>
        <taxon>Metazoa</taxon>
        <taxon>Porifera</taxon>
        <taxon>Hexactinellida</taxon>
        <taxon>Hexasterophora</taxon>
        <taxon>Lyssacinosida</taxon>
        <taxon>Leucopsacidae</taxon>
        <taxon>Oopsacas</taxon>
    </lineage>
</organism>
<gene>
    <name evidence="6" type="ORF">LOD99_15420</name>
</gene>
<dbReference type="PANTHER" id="PTHR24174:SF16">
    <property type="entry name" value="CASKIN-2"/>
    <property type="match status" value="1"/>
</dbReference>
<feature type="region of interest" description="Disordered" evidence="4">
    <location>
        <begin position="274"/>
        <end position="308"/>
    </location>
</feature>
<dbReference type="SUPFAM" id="SSF48403">
    <property type="entry name" value="Ankyrin repeat"/>
    <property type="match status" value="1"/>
</dbReference>
<keyword evidence="1" id="KW-0677">Repeat</keyword>
<feature type="compositionally biased region" description="Basic and acidic residues" evidence="4">
    <location>
        <begin position="1054"/>
        <end position="1068"/>
    </location>
</feature>
<feature type="compositionally biased region" description="Low complexity" evidence="4">
    <location>
        <begin position="399"/>
        <end position="414"/>
    </location>
</feature>
<feature type="compositionally biased region" description="Low complexity" evidence="4">
    <location>
        <begin position="971"/>
        <end position="992"/>
    </location>
</feature>
<dbReference type="PANTHER" id="PTHR24174">
    <property type="entry name" value="ANKYRIN REPEAT AND STERILE ALPHA MOTIF DOMAIN-CONTAINING PROTEIN 1"/>
    <property type="match status" value="1"/>
</dbReference>
<feature type="compositionally biased region" description="Polar residues" evidence="4">
    <location>
        <begin position="415"/>
        <end position="446"/>
    </location>
</feature>
<feature type="compositionally biased region" description="Polar residues" evidence="4">
    <location>
        <begin position="942"/>
        <end position="958"/>
    </location>
</feature>
<feature type="repeat" description="ANK" evidence="3">
    <location>
        <begin position="110"/>
        <end position="142"/>
    </location>
</feature>
<feature type="repeat" description="ANK" evidence="3">
    <location>
        <begin position="182"/>
        <end position="211"/>
    </location>
</feature>
<dbReference type="Pfam" id="PF13637">
    <property type="entry name" value="Ank_4"/>
    <property type="match status" value="1"/>
</dbReference>
<dbReference type="Pfam" id="PF12796">
    <property type="entry name" value="Ank_2"/>
    <property type="match status" value="2"/>
</dbReference>